<organism evidence="1 2">
    <name type="scientific">Glossina pallidipes</name>
    <name type="common">Tsetse fly</name>
    <dbReference type="NCBI Taxonomy" id="7398"/>
    <lineage>
        <taxon>Eukaryota</taxon>
        <taxon>Metazoa</taxon>
        <taxon>Ecdysozoa</taxon>
        <taxon>Arthropoda</taxon>
        <taxon>Hexapoda</taxon>
        <taxon>Insecta</taxon>
        <taxon>Pterygota</taxon>
        <taxon>Neoptera</taxon>
        <taxon>Endopterygota</taxon>
        <taxon>Diptera</taxon>
        <taxon>Brachycera</taxon>
        <taxon>Muscomorpha</taxon>
        <taxon>Hippoboscoidea</taxon>
        <taxon>Glossinidae</taxon>
        <taxon>Glossina</taxon>
    </lineage>
</organism>
<keyword evidence="2" id="KW-1185">Reference proteome</keyword>
<dbReference type="EnsemblMetazoa" id="GPAI032254-RA">
    <property type="protein sequence ID" value="GPAI032254-PA"/>
    <property type="gene ID" value="GPAI032254"/>
</dbReference>
<reference evidence="1" key="2">
    <citation type="submission" date="2020-05" db="UniProtKB">
        <authorList>
            <consortium name="EnsemblMetazoa"/>
        </authorList>
    </citation>
    <scope>IDENTIFICATION</scope>
    <source>
        <strain evidence="1">IAEA</strain>
    </source>
</reference>
<sequence length="283" mass="31140">MRAALTLLLQTRCRRTSGPSFSGPFSGINCSSLSELSYVISSNSTCVPTFVPQLDQEKIQAVNLKEVSGEMKPFNGRLSQSMEDLTLISDTWPCKPYEPSRLISSFSVNNLFTSIRKCSYTGLRDTSGLSSSQTRHKYVKRSSDPRYCLGTSRLGVVKRRLRLRNSVNNSYASSHPLGKKGLKRAAIASRRQSFSSLSNGDANDSGYNHFTISSVSGLRVSSRNNKQNFDSNSVGMSVDVLSLELSKLSLSCEDESPINCMNLIIGNDDCECVNDALINDKKE</sequence>
<name>A0A1B0A295_GLOPL</name>
<reference evidence="2" key="1">
    <citation type="submission" date="2014-03" db="EMBL/GenBank/DDBJ databases">
        <authorList>
            <person name="Aksoy S."/>
            <person name="Warren W."/>
            <person name="Wilson R.K."/>
        </authorList>
    </citation>
    <scope>NUCLEOTIDE SEQUENCE [LARGE SCALE GENOMIC DNA]</scope>
    <source>
        <strain evidence="2">IAEA</strain>
    </source>
</reference>
<accession>A0A1B0A295</accession>
<proteinExistence type="predicted"/>
<evidence type="ECO:0000313" key="2">
    <source>
        <dbReference type="Proteomes" id="UP000092445"/>
    </source>
</evidence>
<protein>
    <submittedName>
        <fullName evidence="1">Uncharacterized protein</fullName>
    </submittedName>
</protein>
<evidence type="ECO:0000313" key="1">
    <source>
        <dbReference type="EnsemblMetazoa" id="GPAI032254-PA"/>
    </source>
</evidence>
<dbReference type="AlphaFoldDB" id="A0A1B0A295"/>
<dbReference type="VEuPathDB" id="VectorBase:GPAI032254"/>
<dbReference type="Proteomes" id="UP000092445">
    <property type="component" value="Unassembled WGS sequence"/>
</dbReference>